<dbReference type="AlphaFoldDB" id="A0A4V5P1S4"/>
<protein>
    <submittedName>
        <fullName evidence="4">Response regulator</fullName>
    </submittedName>
</protein>
<dbReference type="PANTHER" id="PTHR44591:SF3">
    <property type="entry name" value="RESPONSE REGULATORY DOMAIN-CONTAINING PROTEIN"/>
    <property type="match status" value="1"/>
</dbReference>
<feature type="modified residue" description="4-aspartylphosphate" evidence="2">
    <location>
        <position position="65"/>
    </location>
</feature>
<dbReference type="OrthoDB" id="9789181at2"/>
<dbReference type="PANTHER" id="PTHR44591">
    <property type="entry name" value="STRESS RESPONSE REGULATOR PROTEIN 1"/>
    <property type="match status" value="1"/>
</dbReference>
<feature type="domain" description="Response regulatory" evidence="3">
    <location>
        <begin position="16"/>
        <end position="132"/>
    </location>
</feature>
<accession>A0A4V5P1S4</accession>
<dbReference type="Pfam" id="PF00072">
    <property type="entry name" value="Response_reg"/>
    <property type="match status" value="1"/>
</dbReference>
<dbReference type="InterPro" id="IPR001789">
    <property type="entry name" value="Sig_transdc_resp-reg_receiver"/>
</dbReference>
<keyword evidence="5" id="KW-1185">Reference proteome</keyword>
<evidence type="ECO:0000259" key="3">
    <source>
        <dbReference type="PROSITE" id="PS50110"/>
    </source>
</evidence>
<dbReference type="SUPFAM" id="SSF52172">
    <property type="entry name" value="CheY-like"/>
    <property type="match status" value="1"/>
</dbReference>
<dbReference type="InterPro" id="IPR011006">
    <property type="entry name" value="CheY-like_superfamily"/>
</dbReference>
<proteinExistence type="predicted"/>
<gene>
    <name evidence="4" type="ORF">FA048_03795</name>
</gene>
<dbReference type="Proteomes" id="UP000309488">
    <property type="component" value="Unassembled WGS sequence"/>
</dbReference>
<dbReference type="CDD" id="cd17574">
    <property type="entry name" value="REC_OmpR"/>
    <property type="match status" value="1"/>
</dbReference>
<reference evidence="4 5" key="1">
    <citation type="submission" date="2019-04" db="EMBL/GenBank/DDBJ databases">
        <title>Pedobacter sp. RP-3-22 sp. nov., isolated from Arctic soil.</title>
        <authorList>
            <person name="Dahal R.H."/>
            <person name="Kim D.-U."/>
        </authorList>
    </citation>
    <scope>NUCLEOTIDE SEQUENCE [LARGE SCALE GENOMIC DNA]</scope>
    <source>
        <strain evidence="4 5">RP-3-22</strain>
    </source>
</reference>
<sequence length="141" mass="15901">MDGTDIATRMLHMKNKILIVEDEFLMLSFLRQRTEKENFKVDIAIDGNQAIECIDKNKYDCILVDLMLPFVSGFELIAHIRANKQNKETPIIVLSALSTESTIIETLSIGANDFLKKPFALNVLLTKLKLLIGGHNLLRTA</sequence>
<organism evidence="4 5">
    <name type="scientific">Pedobacter polaris</name>
    <dbReference type="NCBI Taxonomy" id="2571273"/>
    <lineage>
        <taxon>Bacteria</taxon>
        <taxon>Pseudomonadati</taxon>
        <taxon>Bacteroidota</taxon>
        <taxon>Sphingobacteriia</taxon>
        <taxon>Sphingobacteriales</taxon>
        <taxon>Sphingobacteriaceae</taxon>
        <taxon>Pedobacter</taxon>
    </lineage>
</organism>
<dbReference type="GO" id="GO:0000160">
    <property type="term" value="P:phosphorelay signal transduction system"/>
    <property type="evidence" value="ECO:0007669"/>
    <property type="project" value="InterPro"/>
</dbReference>
<comment type="caution">
    <text evidence="4">The sequence shown here is derived from an EMBL/GenBank/DDBJ whole genome shotgun (WGS) entry which is preliminary data.</text>
</comment>
<name>A0A4V5P1S4_9SPHI</name>
<evidence type="ECO:0000256" key="2">
    <source>
        <dbReference type="PROSITE-ProRule" id="PRU00169"/>
    </source>
</evidence>
<dbReference type="SMART" id="SM00448">
    <property type="entry name" value="REC"/>
    <property type="match status" value="1"/>
</dbReference>
<dbReference type="PROSITE" id="PS50110">
    <property type="entry name" value="RESPONSE_REGULATORY"/>
    <property type="match status" value="1"/>
</dbReference>
<keyword evidence="1 2" id="KW-0597">Phosphoprotein</keyword>
<evidence type="ECO:0000313" key="5">
    <source>
        <dbReference type="Proteomes" id="UP000309488"/>
    </source>
</evidence>
<dbReference type="Gene3D" id="3.40.50.2300">
    <property type="match status" value="1"/>
</dbReference>
<dbReference type="EMBL" id="SWBR01000001">
    <property type="protein sequence ID" value="TKC12752.1"/>
    <property type="molecule type" value="Genomic_DNA"/>
</dbReference>
<evidence type="ECO:0000313" key="4">
    <source>
        <dbReference type="EMBL" id="TKC12752.1"/>
    </source>
</evidence>
<evidence type="ECO:0000256" key="1">
    <source>
        <dbReference type="ARBA" id="ARBA00022553"/>
    </source>
</evidence>
<dbReference type="InterPro" id="IPR050595">
    <property type="entry name" value="Bact_response_regulator"/>
</dbReference>